<evidence type="ECO:0000313" key="5">
    <source>
        <dbReference type="Proteomes" id="UP001177341"/>
    </source>
</evidence>
<dbReference type="Pfam" id="PF06568">
    <property type="entry name" value="YjiS-like"/>
    <property type="match status" value="1"/>
</dbReference>
<sequence length="85" mass="9702">MKAPLNTLAIHSTHAPLSHSLAVFFTPLAQHARTFIAQRRQDLTTWNQRRRTRLALRELDNDALKDIGVSRAEALNEANKPFWKG</sequence>
<dbReference type="EMBL" id="JAUOPG010000001">
    <property type="protein sequence ID" value="MDO6451980.1"/>
    <property type="molecule type" value="Genomic_DNA"/>
</dbReference>
<evidence type="ECO:0000259" key="1">
    <source>
        <dbReference type="Pfam" id="PF06568"/>
    </source>
</evidence>
<evidence type="ECO:0000313" key="4">
    <source>
        <dbReference type="Proteomes" id="UP001169862"/>
    </source>
</evidence>
<feature type="domain" description="YjiS-like" evidence="1">
    <location>
        <begin position="43"/>
        <end position="74"/>
    </location>
</feature>
<dbReference type="InterPro" id="IPR009506">
    <property type="entry name" value="YjiS-like"/>
</dbReference>
<keyword evidence="5" id="KW-1185">Reference proteome</keyword>
<proteinExistence type="predicted"/>
<dbReference type="Proteomes" id="UP001169862">
    <property type="component" value="Unassembled WGS sequence"/>
</dbReference>
<dbReference type="RefSeq" id="WP_083609984.1">
    <property type="nucleotide sequence ID" value="NZ_CAXHZV010000014.1"/>
</dbReference>
<protein>
    <submittedName>
        <fullName evidence="2">DUF1127 domain-containing protein</fullName>
    </submittedName>
</protein>
<dbReference type="Proteomes" id="UP001177341">
    <property type="component" value="Unassembled WGS sequence"/>
</dbReference>
<dbReference type="GeneID" id="89456687"/>
<accession>A0AAW7XGH9</accession>
<name>A0AAW7XGH9_9GAMM</name>
<evidence type="ECO:0000313" key="3">
    <source>
        <dbReference type="EMBL" id="MDP2520948.1"/>
    </source>
</evidence>
<gene>
    <name evidence="2" type="ORF">Q4490_00250</name>
    <name evidence="3" type="ORF">Q8W30_00070</name>
</gene>
<organism evidence="2 4">
    <name type="scientific">Neptunomonas phycophila</name>
    <dbReference type="NCBI Taxonomy" id="1572645"/>
    <lineage>
        <taxon>Bacteria</taxon>
        <taxon>Pseudomonadati</taxon>
        <taxon>Pseudomonadota</taxon>
        <taxon>Gammaproteobacteria</taxon>
        <taxon>Oceanospirillales</taxon>
        <taxon>Oceanospirillaceae</taxon>
        <taxon>Neptunomonas</taxon>
    </lineage>
</organism>
<dbReference type="EMBL" id="JAUYVO010000001">
    <property type="protein sequence ID" value="MDP2520948.1"/>
    <property type="molecule type" value="Genomic_DNA"/>
</dbReference>
<reference evidence="2" key="1">
    <citation type="submission" date="2023-07" db="EMBL/GenBank/DDBJ databases">
        <title>Genome content predicts the carbon catabolic preferences of heterotrophic bacteria.</title>
        <authorList>
            <person name="Gralka M."/>
        </authorList>
    </citation>
    <scope>NUCLEOTIDE SEQUENCE</scope>
    <source>
        <strain evidence="3">5G01</strain>
        <strain evidence="2">I2M16</strain>
    </source>
</reference>
<dbReference type="AlphaFoldDB" id="A0AAW7XGH9"/>
<evidence type="ECO:0000313" key="2">
    <source>
        <dbReference type="EMBL" id="MDO6451980.1"/>
    </source>
</evidence>
<comment type="caution">
    <text evidence="2">The sequence shown here is derived from an EMBL/GenBank/DDBJ whole genome shotgun (WGS) entry which is preliminary data.</text>
</comment>